<feature type="region of interest" description="Disordered" evidence="1">
    <location>
        <begin position="1"/>
        <end position="37"/>
    </location>
</feature>
<name>A0ABN1DJV9_9ACTN</name>
<reference evidence="2 3" key="1">
    <citation type="journal article" date="2019" name="Int. J. Syst. Evol. Microbiol.">
        <title>The Global Catalogue of Microorganisms (GCM) 10K type strain sequencing project: providing services to taxonomists for standard genome sequencing and annotation.</title>
        <authorList>
            <consortium name="The Broad Institute Genomics Platform"/>
            <consortium name="The Broad Institute Genome Sequencing Center for Infectious Disease"/>
            <person name="Wu L."/>
            <person name="Ma J."/>
        </authorList>
    </citation>
    <scope>NUCLEOTIDE SEQUENCE [LARGE SCALE GENOMIC DNA]</scope>
    <source>
        <strain evidence="2 3">JCM 10667</strain>
    </source>
</reference>
<organism evidence="2 3">
    <name type="scientific">Actinomadura livida</name>
    <dbReference type="NCBI Taxonomy" id="79909"/>
    <lineage>
        <taxon>Bacteria</taxon>
        <taxon>Bacillati</taxon>
        <taxon>Actinomycetota</taxon>
        <taxon>Actinomycetes</taxon>
        <taxon>Streptosporangiales</taxon>
        <taxon>Thermomonosporaceae</taxon>
        <taxon>Actinomadura</taxon>
    </lineage>
</organism>
<dbReference type="Proteomes" id="UP001501427">
    <property type="component" value="Unassembled WGS sequence"/>
</dbReference>
<comment type="caution">
    <text evidence="2">The sequence shown here is derived from an EMBL/GenBank/DDBJ whole genome shotgun (WGS) entry which is preliminary data.</text>
</comment>
<sequence length="150" mass="16165">MGFTAERRTGIAFSPSMTPRLAMRPRAPADGGGNDGAGRAVLDGGWWPRSANPALELPGLVLALQARGPADDHRLIVHIMLEAAGWDVHPRRLRVDGPDDIREVQLSWFDHLPAGRLTAIYADGRHVDLFTLPASTPYAEAQDALGTAAR</sequence>
<dbReference type="EMBL" id="BAAAHD010000001">
    <property type="protein sequence ID" value="GAA0545474.1"/>
    <property type="molecule type" value="Genomic_DNA"/>
</dbReference>
<dbReference type="Pfam" id="PF19457">
    <property type="entry name" value="DUF5994"/>
    <property type="match status" value="1"/>
</dbReference>
<keyword evidence="3" id="KW-1185">Reference proteome</keyword>
<protein>
    <submittedName>
        <fullName evidence="2">DUF5994 family protein</fullName>
    </submittedName>
</protein>
<evidence type="ECO:0000313" key="2">
    <source>
        <dbReference type="EMBL" id="GAA0545474.1"/>
    </source>
</evidence>
<evidence type="ECO:0000256" key="1">
    <source>
        <dbReference type="SAM" id="MobiDB-lite"/>
    </source>
</evidence>
<evidence type="ECO:0000313" key="3">
    <source>
        <dbReference type="Proteomes" id="UP001501427"/>
    </source>
</evidence>
<accession>A0ABN1DJV9</accession>
<proteinExistence type="predicted"/>
<gene>
    <name evidence="2" type="ORF">GCM10009546_04430</name>
</gene>
<dbReference type="InterPro" id="IPR046036">
    <property type="entry name" value="DUF5994"/>
</dbReference>